<evidence type="ECO:0000259" key="1">
    <source>
        <dbReference type="Pfam" id="PF04864"/>
    </source>
</evidence>
<dbReference type="AlphaFoldDB" id="A0A2I0HGH2"/>
<dbReference type="Pfam" id="PF04864">
    <property type="entry name" value="Alliinase_C"/>
    <property type="match status" value="1"/>
</dbReference>
<keyword evidence="3" id="KW-1185">Reference proteome</keyword>
<dbReference type="InterPro" id="IPR015421">
    <property type="entry name" value="PyrdxlP-dep_Trfase_major"/>
</dbReference>
<feature type="domain" description="Alliinase C-terminal" evidence="1">
    <location>
        <begin position="3"/>
        <end position="65"/>
    </location>
</feature>
<comment type="caution">
    <text evidence="2">The sequence shown here is derived from an EMBL/GenBank/DDBJ whole genome shotgun (WGS) entry which is preliminary data.</text>
</comment>
<dbReference type="Gene3D" id="3.40.640.10">
    <property type="entry name" value="Type I PLP-dependent aspartate aminotransferase-like (Major domain)"/>
    <property type="match status" value="1"/>
</dbReference>
<sequence>MCWYLLPELEDSIHRLHSLVGNVSTEGRHIIVGSGSTQLLQATLYALSANSPQPVSVVCAAPYYS</sequence>
<evidence type="ECO:0000313" key="3">
    <source>
        <dbReference type="Proteomes" id="UP000233551"/>
    </source>
</evidence>
<dbReference type="InterPro" id="IPR006948">
    <property type="entry name" value="Alliinase_C"/>
</dbReference>
<feature type="non-terminal residue" evidence="2">
    <location>
        <position position="65"/>
    </location>
</feature>
<evidence type="ECO:0000313" key="2">
    <source>
        <dbReference type="EMBL" id="PKI26474.1"/>
    </source>
</evidence>
<dbReference type="InterPro" id="IPR015424">
    <property type="entry name" value="PyrdxlP-dep_Trfase"/>
</dbReference>
<dbReference type="SUPFAM" id="SSF53383">
    <property type="entry name" value="PLP-dependent transferases"/>
    <property type="match status" value="1"/>
</dbReference>
<name>A0A2I0HGH2_PUNGR</name>
<dbReference type="STRING" id="22663.A0A2I0HGH2"/>
<gene>
    <name evidence="2" type="ORF">CRG98_048837</name>
</gene>
<organism evidence="2 3">
    <name type="scientific">Punica granatum</name>
    <name type="common">Pomegranate</name>
    <dbReference type="NCBI Taxonomy" id="22663"/>
    <lineage>
        <taxon>Eukaryota</taxon>
        <taxon>Viridiplantae</taxon>
        <taxon>Streptophyta</taxon>
        <taxon>Embryophyta</taxon>
        <taxon>Tracheophyta</taxon>
        <taxon>Spermatophyta</taxon>
        <taxon>Magnoliopsida</taxon>
        <taxon>eudicotyledons</taxon>
        <taxon>Gunneridae</taxon>
        <taxon>Pentapetalae</taxon>
        <taxon>rosids</taxon>
        <taxon>malvids</taxon>
        <taxon>Myrtales</taxon>
        <taxon>Lythraceae</taxon>
        <taxon>Punica</taxon>
    </lineage>
</organism>
<dbReference type="Proteomes" id="UP000233551">
    <property type="component" value="Unassembled WGS sequence"/>
</dbReference>
<reference evidence="2 3" key="1">
    <citation type="submission" date="2017-11" db="EMBL/GenBank/DDBJ databases">
        <title>De-novo sequencing of pomegranate (Punica granatum L.) genome.</title>
        <authorList>
            <person name="Akparov Z."/>
            <person name="Amiraslanov A."/>
            <person name="Hajiyeva S."/>
            <person name="Abbasov M."/>
            <person name="Kaur K."/>
            <person name="Hamwieh A."/>
            <person name="Solovyev V."/>
            <person name="Salamov A."/>
            <person name="Braich B."/>
            <person name="Kosarev P."/>
            <person name="Mahmoud A."/>
            <person name="Hajiyev E."/>
            <person name="Babayeva S."/>
            <person name="Izzatullayeva V."/>
            <person name="Mammadov A."/>
            <person name="Mammadov A."/>
            <person name="Sharifova S."/>
            <person name="Ojaghi J."/>
            <person name="Eynullazada K."/>
            <person name="Bayramov B."/>
            <person name="Abdulazimova A."/>
            <person name="Shahmuradov I."/>
        </authorList>
    </citation>
    <scope>NUCLEOTIDE SEQUENCE [LARGE SCALE GENOMIC DNA]</scope>
    <source>
        <strain evidence="3">cv. AG2017</strain>
        <tissue evidence="2">Leaf</tissue>
    </source>
</reference>
<proteinExistence type="predicted"/>
<protein>
    <recommendedName>
        <fullName evidence="1">Alliinase C-terminal domain-containing protein</fullName>
    </recommendedName>
</protein>
<accession>A0A2I0HGH2</accession>
<dbReference type="EMBL" id="PGOL01026731">
    <property type="protein sequence ID" value="PKI26474.1"/>
    <property type="molecule type" value="Genomic_DNA"/>
</dbReference>
<dbReference type="GO" id="GO:0016846">
    <property type="term" value="F:carbon-sulfur lyase activity"/>
    <property type="evidence" value="ECO:0007669"/>
    <property type="project" value="InterPro"/>
</dbReference>